<evidence type="ECO:0000313" key="1">
    <source>
        <dbReference type="EMBL" id="GAW04653.1"/>
    </source>
</evidence>
<keyword evidence="2" id="KW-1185">Reference proteome</keyword>
<dbReference type="Proteomes" id="UP000188533">
    <property type="component" value="Unassembled WGS sequence"/>
</dbReference>
<sequence length="310" mass="33625">MYELLATLKGARNAVISTSFSPQARFIAAVGYGDNVYNHRNPDNGIPPVLGLHFEQADRYVLIIGSQKGTLSTLNWDNETKSFEPGLQVPPEGSPHQVLSIDVYQAEVPLGRLARVAVATADNRATVYSLSPFGDLQEIFSSVVENFSLVAARFCKKNRDVYVFELNGGGISLLDAKTGNVKSTHNYGPDPMGTVCLDDSSKFFVACTGKDFEMFRLESIEHVQTFSGEPPIVLFPKVAAYAEDGSVLVVGTDRGHASIFNVSDGDKIQELPYTTTGLVQSVAARFAAEDTTASDLPPRIWQIAKSLLAQ</sequence>
<dbReference type="SUPFAM" id="SSF50978">
    <property type="entry name" value="WD40 repeat-like"/>
    <property type="match status" value="1"/>
</dbReference>
<proteinExistence type="predicted"/>
<dbReference type="InterPro" id="IPR036322">
    <property type="entry name" value="WD40_repeat_dom_sf"/>
</dbReference>
<dbReference type="InterPro" id="IPR015943">
    <property type="entry name" value="WD40/YVTN_repeat-like_dom_sf"/>
</dbReference>
<dbReference type="EMBL" id="BDGU01000203">
    <property type="protein sequence ID" value="GAW04653.1"/>
    <property type="molecule type" value="Genomic_DNA"/>
</dbReference>
<gene>
    <name evidence="1" type="ORF">LENED_006458</name>
</gene>
<organism evidence="1 2">
    <name type="scientific">Lentinula edodes</name>
    <name type="common">Shiitake mushroom</name>
    <name type="synonym">Lentinus edodes</name>
    <dbReference type="NCBI Taxonomy" id="5353"/>
    <lineage>
        <taxon>Eukaryota</taxon>
        <taxon>Fungi</taxon>
        <taxon>Dikarya</taxon>
        <taxon>Basidiomycota</taxon>
        <taxon>Agaricomycotina</taxon>
        <taxon>Agaricomycetes</taxon>
        <taxon>Agaricomycetidae</taxon>
        <taxon>Agaricales</taxon>
        <taxon>Marasmiineae</taxon>
        <taxon>Omphalotaceae</taxon>
        <taxon>Lentinula</taxon>
    </lineage>
</organism>
<reference evidence="1 2" key="1">
    <citation type="submission" date="2016-08" db="EMBL/GenBank/DDBJ databases">
        <authorList>
            <consortium name="Lentinula edodes genome sequencing consortium"/>
            <person name="Sakamoto Y."/>
            <person name="Nakade K."/>
            <person name="Sato S."/>
            <person name="Yoshida Y."/>
            <person name="Miyazaki K."/>
            <person name="Natsume S."/>
            <person name="Konno N."/>
        </authorList>
    </citation>
    <scope>NUCLEOTIDE SEQUENCE [LARGE SCALE GENOMIC DNA]</scope>
    <source>
        <strain evidence="1 2">NBRC 111202</strain>
    </source>
</reference>
<protein>
    <submittedName>
        <fullName evidence="1">Uncharacterized protein</fullName>
    </submittedName>
</protein>
<dbReference type="Gene3D" id="2.130.10.10">
    <property type="entry name" value="YVTN repeat-like/Quinoprotein amine dehydrogenase"/>
    <property type="match status" value="2"/>
</dbReference>
<dbReference type="STRING" id="5353.A0A1Q3EBR4"/>
<evidence type="ECO:0000313" key="2">
    <source>
        <dbReference type="Proteomes" id="UP000188533"/>
    </source>
</evidence>
<accession>A0A1Q3EBR4</accession>
<dbReference type="AlphaFoldDB" id="A0A1Q3EBR4"/>
<reference evidence="1 2" key="2">
    <citation type="submission" date="2017-02" db="EMBL/GenBank/DDBJ databases">
        <title>A genome survey and senescence transcriptome analysis in Lentinula edodes.</title>
        <authorList>
            <person name="Sakamoto Y."/>
            <person name="Nakade K."/>
            <person name="Sato S."/>
            <person name="Yoshida Y."/>
            <person name="Miyazaki K."/>
            <person name="Natsume S."/>
            <person name="Konno N."/>
        </authorList>
    </citation>
    <scope>NUCLEOTIDE SEQUENCE [LARGE SCALE GENOMIC DNA]</scope>
    <source>
        <strain evidence="1 2">NBRC 111202</strain>
    </source>
</reference>
<name>A0A1Q3EBR4_LENED</name>
<comment type="caution">
    <text evidence="1">The sequence shown here is derived from an EMBL/GenBank/DDBJ whole genome shotgun (WGS) entry which is preliminary data.</text>
</comment>